<sequence length="24" mass="2895">MVTLIWRRWCSKISTARMWCLGVP</sequence>
<organism evidence="1">
    <name type="scientific">Arundo donax</name>
    <name type="common">Giant reed</name>
    <name type="synonym">Donax arundinaceus</name>
    <dbReference type="NCBI Taxonomy" id="35708"/>
    <lineage>
        <taxon>Eukaryota</taxon>
        <taxon>Viridiplantae</taxon>
        <taxon>Streptophyta</taxon>
        <taxon>Embryophyta</taxon>
        <taxon>Tracheophyta</taxon>
        <taxon>Spermatophyta</taxon>
        <taxon>Magnoliopsida</taxon>
        <taxon>Liliopsida</taxon>
        <taxon>Poales</taxon>
        <taxon>Poaceae</taxon>
        <taxon>PACMAD clade</taxon>
        <taxon>Arundinoideae</taxon>
        <taxon>Arundineae</taxon>
        <taxon>Arundo</taxon>
    </lineage>
</organism>
<name>A0A0A9ARM1_ARUDO</name>
<evidence type="ECO:0000313" key="1">
    <source>
        <dbReference type="EMBL" id="JAD49722.1"/>
    </source>
</evidence>
<reference evidence="1" key="1">
    <citation type="submission" date="2014-09" db="EMBL/GenBank/DDBJ databases">
        <authorList>
            <person name="Magalhaes I.L.F."/>
            <person name="Oliveira U."/>
            <person name="Santos F.R."/>
            <person name="Vidigal T.H.D.A."/>
            <person name="Brescovit A.D."/>
            <person name="Santos A.J."/>
        </authorList>
    </citation>
    <scope>NUCLEOTIDE SEQUENCE</scope>
    <source>
        <tissue evidence="1">Shoot tissue taken approximately 20 cm above the soil surface</tissue>
    </source>
</reference>
<dbReference type="EMBL" id="GBRH01248173">
    <property type="protein sequence ID" value="JAD49722.1"/>
    <property type="molecule type" value="Transcribed_RNA"/>
</dbReference>
<proteinExistence type="predicted"/>
<accession>A0A0A9ARM1</accession>
<dbReference type="AlphaFoldDB" id="A0A0A9ARM1"/>
<protein>
    <submittedName>
        <fullName evidence="1">Uncharacterized protein</fullName>
    </submittedName>
</protein>
<reference evidence="1" key="2">
    <citation type="journal article" date="2015" name="Data Brief">
        <title>Shoot transcriptome of the giant reed, Arundo donax.</title>
        <authorList>
            <person name="Barrero R.A."/>
            <person name="Guerrero F.D."/>
            <person name="Moolhuijzen P."/>
            <person name="Goolsby J.A."/>
            <person name="Tidwell J."/>
            <person name="Bellgard S.E."/>
            <person name="Bellgard M.I."/>
        </authorList>
    </citation>
    <scope>NUCLEOTIDE SEQUENCE</scope>
    <source>
        <tissue evidence="1">Shoot tissue taken approximately 20 cm above the soil surface</tissue>
    </source>
</reference>